<organism evidence="2 3">
    <name type="scientific">Filobasidium floriforme</name>
    <dbReference type="NCBI Taxonomy" id="5210"/>
    <lineage>
        <taxon>Eukaryota</taxon>
        <taxon>Fungi</taxon>
        <taxon>Dikarya</taxon>
        <taxon>Basidiomycota</taxon>
        <taxon>Agaricomycotina</taxon>
        <taxon>Tremellomycetes</taxon>
        <taxon>Filobasidiales</taxon>
        <taxon>Filobasidiaceae</taxon>
        <taxon>Filobasidium</taxon>
    </lineage>
</organism>
<dbReference type="AlphaFoldDB" id="A0A8K0JS05"/>
<accession>A0A8K0JS05</accession>
<dbReference type="Proteomes" id="UP000812966">
    <property type="component" value="Unassembled WGS sequence"/>
</dbReference>
<feature type="region of interest" description="Disordered" evidence="1">
    <location>
        <begin position="697"/>
        <end position="731"/>
    </location>
</feature>
<dbReference type="EMBL" id="JABELV010000004">
    <property type="protein sequence ID" value="KAG7575350.1"/>
    <property type="molecule type" value="Genomic_DNA"/>
</dbReference>
<feature type="region of interest" description="Disordered" evidence="1">
    <location>
        <begin position="125"/>
        <end position="166"/>
    </location>
</feature>
<feature type="compositionally biased region" description="Basic and acidic residues" evidence="1">
    <location>
        <begin position="125"/>
        <end position="150"/>
    </location>
</feature>
<gene>
    <name evidence="2" type="ORF">FFLO_00340</name>
</gene>
<dbReference type="OrthoDB" id="2561733at2759"/>
<feature type="compositionally biased region" description="Acidic residues" evidence="1">
    <location>
        <begin position="706"/>
        <end position="731"/>
    </location>
</feature>
<evidence type="ECO:0000313" key="2">
    <source>
        <dbReference type="EMBL" id="KAG7575350.1"/>
    </source>
</evidence>
<comment type="caution">
    <text evidence="2">The sequence shown here is derived from an EMBL/GenBank/DDBJ whole genome shotgun (WGS) entry which is preliminary data.</text>
</comment>
<dbReference type="Gene3D" id="2.60.40.640">
    <property type="match status" value="1"/>
</dbReference>
<dbReference type="InterPro" id="IPR014752">
    <property type="entry name" value="Arrestin-like_C"/>
</dbReference>
<name>A0A8K0JS05_9TREE</name>
<feature type="region of interest" description="Disordered" evidence="1">
    <location>
        <begin position="26"/>
        <end position="112"/>
    </location>
</feature>
<protein>
    <submittedName>
        <fullName evidence="2">Uncharacterized protein</fullName>
    </submittedName>
</protein>
<evidence type="ECO:0000256" key="1">
    <source>
        <dbReference type="SAM" id="MobiDB-lite"/>
    </source>
</evidence>
<proteinExistence type="predicted"/>
<keyword evidence="3" id="KW-1185">Reference proteome</keyword>
<feature type="compositionally biased region" description="Basic and acidic residues" evidence="1">
    <location>
        <begin position="31"/>
        <end position="41"/>
    </location>
</feature>
<evidence type="ECO:0000313" key="3">
    <source>
        <dbReference type="Proteomes" id="UP000812966"/>
    </source>
</evidence>
<reference evidence="2" key="1">
    <citation type="submission" date="2020-04" db="EMBL/GenBank/DDBJ databases">
        <title>Analysis of mating type loci in Filobasidium floriforme.</title>
        <authorList>
            <person name="Nowrousian M."/>
        </authorList>
    </citation>
    <scope>NUCLEOTIDE SEQUENCE</scope>
    <source>
        <strain evidence="2">CBS 6242</strain>
    </source>
</reference>
<sequence length="746" mass="83169">MANPTSNCPYFFDVLSSMDGLALSTSEGSLVDERRNPREADVESESSGAAVPTRPRPQVVRKRRARAMTLVDRDRPRKRKRTYDGHDHQTQSTSHQQDLHQHQHRPLMVPRRGTGPAEAVRALDRGFDGSHDAHAQYSDDERDKEDYHGEADDEGEEQERICPDGRIQRRVYSEEDEPNVPTANRSIQTGWRVPLWRRRAASAGRVLTGWPRCQNDSLRRPRLRNLEAQTLVASSPAIPLPATTLQLGFSRTNGMTDIPAAFYAGTGIPTLLRLSVDWNSTIPYDLRPQLHLTLTGTLRLAYGERHIIQVSVSLADGLSLWSQDAISTLRACPSPLLPGQADPQKCLPGGSYNLPLTVQIPVNRLPPSFETPDGRFSISYRFTATLSIENPRKRHERMLLGLSHAPFTLLPTTLPDNPLTLHRVSTLEWHRCGLEWEGKVLTDCSDVREEWAFEPTLPCTTFSPTQVVPIELLLTPVRVESAKARMFIRVGIKRYQHVTLQDSDPKDPVNELHENLVSGARIGIFEISGQEPTRISGTCLPLAVDGNWPFGYSTYSGEVPQPGPFRSVAAGNQFYVFVQIGRLPDAGPLAEPLPVDLPLNRLLPLDAARFRDLNRHATQLSHCMLPITIGSVSEPLGAMHYIPWSDLSLSEGPRLIEGGAFSAENGWLVPPPPYLAQPPYIPQPNQLVVTTLAETTRHDDMKSEEGQEEAEAEDEDGDEDQGQEEGEDLDRLEEAEIQNAHLSCHL</sequence>